<keyword evidence="3" id="KW-1185">Reference proteome</keyword>
<feature type="compositionally biased region" description="Polar residues" evidence="1">
    <location>
        <begin position="1"/>
        <end position="10"/>
    </location>
</feature>
<name>A0AAQ3UAR5_PASNO</name>
<dbReference type="EMBL" id="CP144752">
    <property type="protein sequence ID" value="WVZ88668.1"/>
    <property type="molecule type" value="Genomic_DNA"/>
</dbReference>
<dbReference type="AlphaFoldDB" id="A0AAQ3UAR5"/>
<sequence>MTSTTPSGSAETLAADGNVSMPAGTWEHTASCSWFGRTMEIGHGGLGFDDSMRRDLEYRWAQRSVTARSMWTKLRW</sequence>
<evidence type="ECO:0000313" key="2">
    <source>
        <dbReference type="EMBL" id="WVZ88668.1"/>
    </source>
</evidence>
<organism evidence="2 3">
    <name type="scientific">Paspalum notatum var. saurae</name>
    <dbReference type="NCBI Taxonomy" id="547442"/>
    <lineage>
        <taxon>Eukaryota</taxon>
        <taxon>Viridiplantae</taxon>
        <taxon>Streptophyta</taxon>
        <taxon>Embryophyta</taxon>
        <taxon>Tracheophyta</taxon>
        <taxon>Spermatophyta</taxon>
        <taxon>Magnoliopsida</taxon>
        <taxon>Liliopsida</taxon>
        <taxon>Poales</taxon>
        <taxon>Poaceae</taxon>
        <taxon>PACMAD clade</taxon>
        <taxon>Panicoideae</taxon>
        <taxon>Andropogonodae</taxon>
        <taxon>Paspaleae</taxon>
        <taxon>Paspalinae</taxon>
        <taxon>Paspalum</taxon>
    </lineage>
</organism>
<dbReference type="Proteomes" id="UP001341281">
    <property type="component" value="Chromosome 08"/>
</dbReference>
<gene>
    <name evidence="2" type="ORF">U9M48_035160</name>
</gene>
<protein>
    <submittedName>
        <fullName evidence="2">Uncharacterized protein</fullName>
    </submittedName>
</protein>
<reference evidence="2 3" key="1">
    <citation type="submission" date="2024-02" db="EMBL/GenBank/DDBJ databases">
        <title>High-quality chromosome-scale genome assembly of Pensacola bahiagrass (Paspalum notatum Flugge var. saurae).</title>
        <authorList>
            <person name="Vega J.M."/>
            <person name="Podio M."/>
            <person name="Orjuela J."/>
            <person name="Siena L.A."/>
            <person name="Pessino S.C."/>
            <person name="Combes M.C."/>
            <person name="Mariac C."/>
            <person name="Albertini E."/>
            <person name="Pupilli F."/>
            <person name="Ortiz J.P.A."/>
            <person name="Leblanc O."/>
        </authorList>
    </citation>
    <scope>NUCLEOTIDE SEQUENCE [LARGE SCALE GENOMIC DNA]</scope>
    <source>
        <strain evidence="2">R1</strain>
        <tissue evidence="2">Leaf</tissue>
    </source>
</reference>
<accession>A0AAQ3UAR5</accession>
<evidence type="ECO:0000313" key="3">
    <source>
        <dbReference type="Proteomes" id="UP001341281"/>
    </source>
</evidence>
<evidence type="ECO:0000256" key="1">
    <source>
        <dbReference type="SAM" id="MobiDB-lite"/>
    </source>
</evidence>
<proteinExistence type="predicted"/>
<feature type="region of interest" description="Disordered" evidence="1">
    <location>
        <begin position="1"/>
        <end position="21"/>
    </location>
</feature>